<evidence type="ECO:0000313" key="3">
    <source>
        <dbReference type="Proteomes" id="UP000006671"/>
    </source>
</evidence>
<gene>
    <name evidence="2" type="ORF">NAEGRDRAFT_64179</name>
</gene>
<dbReference type="Proteomes" id="UP000006671">
    <property type="component" value="Unassembled WGS sequence"/>
</dbReference>
<dbReference type="KEGG" id="ngr:NAEGRDRAFT_64179"/>
<dbReference type="OrthoDB" id="10365218at2759"/>
<sequence>MLNNSSSALSSLNLSRLLLIIGFASFYCLFVYCDFPVDVKELNIKNIYADDSVDCNEFDYYYFNVPKDFKVQRFYLSFRFTNDDEDKSDKPALAIYFKIGKLANETDYDAMTNSPDIPIAFDKIPPDTNCYLTIAGKGMCKQGFETTNHYYFKGYLDKQGPIPE</sequence>
<reference evidence="2 3" key="1">
    <citation type="journal article" date="2010" name="Cell">
        <title>The genome of Naegleria gruberi illuminates early eukaryotic versatility.</title>
        <authorList>
            <person name="Fritz-Laylin L.K."/>
            <person name="Prochnik S.E."/>
            <person name="Ginger M.L."/>
            <person name="Dacks J.B."/>
            <person name="Carpenter M.L."/>
            <person name="Field M.C."/>
            <person name="Kuo A."/>
            <person name="Paredez A."/>
            <person name="Chapman J."/>
            <person name="Pham J."/>
            <person name="Shu S."/>
            <person name="Neupane R."/>
            <person name="Cipriano M."/>
            <person name="Mancuso J."/>
            <person name="Tu H."/>
            <person name="Salamov A."/>
            <person name="Lindquist E."/>
            <person name="Shapiro H."/>
            <person name="Lucas S."/>
            <person name="Grigoriev I.V."/>
            <person name="Cande W.Z."/>
            <person name="Fulton C."/>
            <person name="Rokhsar D.S."/>
            <person name="Dawson S.C."/>
        </authorList>
    </citation>
    <scope>NUCLEOTIDE SEQUENCE [LARGE SCALE GENOMIC DNA]</scope>
    <source>
        <strain evidence="2 3">NEG-M</strain>
    </source>
</reference>
<feature type="transmembrane region" description="Helical" evidence="1">
    <location>
        <begin position="12"/>
        <end position="32"/>
    </location>
</feature>
<dbReference type="VEuPathDB" id="AmoebaDB:NAEGRDRAFT_64179"/>
<dbReference type="InParanoid" id="D2V5R9"/>
<keyword evidence="1" id="KW-0812">Transmembrane</keyword>
<dbReference type="EMBL" id="GG738853">
    <property type="protein sequence ID" value="EFC47698.1"/>
    <property type="molecule type" value="Genomic_DNA"/>
</dbReference>
<organism evidence="3">
    <name type="scientific">Naegleria gruberi</name>
    <name type="common">Amoeba</name>
    <dbReference type="NCBI Taxonomy" id="5762"/>
    <lineage>
        <taxon>Eukaryota</taxon>
        <taxon>Discoba</taxon>
        <taxon>Heterolobosea</taxon>
        <taxon>Tetramitia</taxon>
        <taxon>Eutetramitia</taxon>
        <taxon>Vahlkampfiidae</taxon>
        <taxon>Naegleria</taxon>
    </lineage>
</organism>
<protein>
    <submittedName>
        <fullName evidence="2">Predicted protein</fullName>
    </submittedName>
</protein>
<evidence type="ECO:0000256" key="1">
    <source>
        <dbReference type="SAM" id="Phobius"/>
    </source>
</evidence>
<keyword evidence="3" id="KW-1185">Reference proteome</keyword>
<proteinExistence type="predicted"/>
<dbReference type="GeneID" id="8849547"/>
<evidence type="ECO:0000313" key="2">
    <source>
        <dbReference type="EMBL" id="EFC47698.1"/>
    </source>
</evidence>
<keyword evidence="1" id="KW-1133">Transmembrane helix</keyword>
<keyword evidence="1" id="KW-0472">Membrane</keyword>
<accession>D2V5R9</accession>
<dbReference type="RefSeq" id="XP_002680442.1">
    <property type="nucleotide sequence ID" value="XM_002680396.1"/>
</dbReference>
<name>D2V5R9_NAEGR</name>
<dbReference type="AlphaFoldDB" id="D2V5R9"/>